<dbReference type="GO" id="GO:0006508">
    <property type="term" value="P:proteolysis"/>
    <property type="evidence" value="ECO:0007669"/>
    <property type="project" value="InterPro"/>
</dbReference>
<dbReference type="SUPFAM" id="SSF55486">
    <property type="entry name" value="Metalloproteases ('zincins'), catalytic domain"/>
    <property type="match status" value="1"/>
</dbReference>
<dbReference type="AlphaFoldDB" id="A0A1V9YYT1"/>
<dbReference type="Proteomes" id="UP000243579">
    <property type="component" value="Unassembled WGS sequence"/>
</dbReference>
<name>A0A1V9YYT1_ACHHY</name>
<dbReference type="InterPro" id="IPR045090">
    <property type="entry name" value="Pept_M3A_M3B"/>
</dbReference>
<dbReference type="EMBL" id="JNBR01000569">
    <property type="protein sequence ID" value="OQR90906.1"/>
    <property type="molecule type" value="Genomic_DNA"/>
</dbReference>
<proteinExistence type="predicted"/>
<protein>
    <submittedName>
        <fullName evidence="1">Peptidase M3</fullName>
    </submittedName>
</protein>
<accession>A0A1V9YYT1</accession>
<dbReference type="PANTHER" id="PTHR43660:SF1">
    <property type="entry name" value="DIPEPTIDYL CARBOXYPEPTIDASE"/>
    <property type="match status" value="1"/>
</dbReference>
<sequence length="226" mass="25193">MNDNPLLGDWSVQPFGLPPFELITAEHFKPAIEAAHAIHLQELKQIAENPEEPTFANTIVAFDRTGQLKSRILAVYNVLGSSCSSPELQYVQRLLAAPLAAFSSAVTNFPGLFERIDTVFEHRRDQLEGEDRRLLERIHLDFVRQGARFDKTTQARYNEIVQELARLTTTFKQNLLADETEFAIELSEAEMAGCTTDIVAASKQNAIDRGAADGTFVVTVARSMVE</sequence>
<dbReference type="Gene3D" id="1.10.1370.40">
    <property type="match status" value="1"/>
</dbReference>
<evidence type="ECO:0000313" key="1">
    <source>
        <dbReference type="EMBL" id="OQR90906.1"/>
    </source>
</evidence>
<organism evidence="1 2">
    <name type="scientific">Achlya hypogyna</name>
    <name type="common">Oomycete</name>
    <name type="synonym">Protoachlya hypogyna</name>
    <dbReference type="NCBI Taxonomy" id="1202772"/>
    <lineage>
        <taxon>Eukaryota</taxon>
        <taxon>Sar</taxon>
        <taxon>Stramenopiles</taxon>
        <taxon>Oomycota</taxon>
        <taxon>Saprolegniomycetes</taxon>
        <taxon>Saprolegniales</taxon>
        <taxon>Achlyaceae</taxon>
        <taxon>Achlya</taxon>
    </lineage>
</organism>
<dbReference type="STRING" id="1202772.A0A1V9YYT1"/>
<gene>
    <name evidence="1" type="ORF">ACHHYP_20199</name>
</gene>
<feature type="non-terminal residue" evidence="1">
    <location>
        <position position="226"/>
    </location>
</feature>
<dbReference type="GO" id="GO:0004222">
    <property type="term" value="F:metalloendopeptidase activity"/>
    <property type="evidence" value="ECO:0007669"/>
    <property type="project" value="InterPro"/>
</dbReference>
<dbReference type="PANTHER" id="PTHR43660">
    <property type="entry name" value="DIPEPTIDYL CARBOXYPEPTIDASE"/>
    <property type="match status" value="1"/>
</dbReference>
<comment type="caution">
    <text evidence="1">The sequence shown here is derived from an EMBL/GenBank/DDBJ whole genome shotgun (WGS) entry which is preliminary data.</text>
</comment>
<evidence type="ECO:0000313" key="2">
    <source>
        <dbReference type="Proteomes" id="UP000243579"/>
    </source>
</evidence>
<keyword evidence="2" id="KW-1185">Reference proteome</keyword>
<dbReference type="OrthoDB" id="534666at2759"/>
<reference evidence="1 2" key="1">
    <citation type="journal article" date="2014" name="Genome Biol. Evol.">
        <title>The secreted proteins of Achlya hypogyna and Thraustotheca clavata identify the ancestral oomycete secretome and reveal gene acquisitions by horizontal gene transfer.</title>
        <authorList>
            <person name="Misner I."/>
            <person name="Blouin N."/>
            <person name="Leonard G."/>
            <person name="Richards T.A."/>
            <person name="Lane C.E."/>
        </authorList>
    </citation>
    <scope>NUCLEOTIDE SEQUENCE [LARGE SCALE GENOMIC DNA]</scope>
    <source>
        <strain evidence="1 2">ATCC 48635</strain>
    </source>
</reference>